<protein>
    <submittedName>
        <fullName evidence="2">FRG domain-containing protein</fullName>
    </submittedName>
</protein>
<dbReference type="RefSeq" id="WP_074928630.1">
    <property type="nucleotide sequence ID" value="NZ_FOWR01000052.1"/>
</dbReference>
<sequence>MKHINYIDSLSKFTAAIDNIKKQHKTVLYRGQPNIRSKLLPQVARSITKSGETEANMLAVINLYGREYIDLPNPTTCQLLVEAHNAGLETRLLDWSVDPYEALWYACHSPGSQPHVYMLIADDIPTLGINENPFKIEQLHIMPVNPGSPYKNKRLTAHPSRLENGEPQFTALEDEDGLQSLLTELPIMPDLKDKIIYELNEMGINEHSIYNSLYGLCRHINLMYDNNQCSRITPKDADLPADASADGDLKQFKKKYVPDFDFD</sequence>
<name>A0A1I5WSZ3_9GAMM</name>
<dbReference type="Pfam" id="PF08867">
    <property type="entry name" value="FRG"/>
    <property type="match status" value="1"/>
</dbReference>
<evidence type="ECO:0000313" key="3">
    <source>
        <dbReference type="Proteomes" id="UP000182692"/>
    </source>
</evidence>
<reference evidence="2 3" key="1">
    <citation type="submission" date="2016-10" db="EMBL/GenBank/DDBJ databases">
        <authorList>
            <person name="de Groot N.N."/>
        </authorList>
    </citation>
    <scope>NUCLEOTIDE SEQUENCE [LARGE SCALE GENOMIC DNA]</scope>
    <source>
        <strain evidence="2 3">DSM 15893</strain>
    </source>
</reference>
<dbReference type="InterPro" id="IPR014966">
    <property type="entry name" value="FRG-dom"/>
</dbReference>
<evidence type="ECO:0000259" key="1">
    <source>
        <dbReference type="SMART" id="SM00901"/>
    </source>
</evidence>
<organism evidence="2 3">
    <name type="scientific">Enterovibrio norvegicus DSM 15893</name>
    <dbReference type="NCBI Taxonomy" id="1121869"/>
    <lineage>
        <taxon>Bacteria</taxon>
        <taxon>Pseudomonadati</taxon>
        <taxon>Pseudomonadota</taxon>
        <taxon>Gammaproteobacteria</taxon>
        <taxon>Vibrionales</taxon>
        <taxon>Vibrionaceae</taxon>
        <taxon>Enterovibrio</taxon>
    </lineage>
</organism>
<dbReference type="OrthoDB" id="9816036at2"/>
<evidence type="ECO:0000313" key="2">
    <source>
        <dbReference type="EMBL" id="SFQ22607.1"/>
    </source>
</evidence>
<dbReference type="STRING" id="1121869.SAMN03084138_04418"/>
<proteinExistence type="predicted"/>
<dbReference type="Proteomes" id="UP000182692">
    <property type="component" value="Unassembled WGS sequence"/>
</dbReference>
<accession>A0A1I5WSZ3</accession>
<dbReference type="AlphaFoldDB" id="A0A1I5WSZ3"/>
<dbReference type="EMBL" id="FOWR01000052">
    <property type="protein sequence ID" value="SFQ22607.1"/>
    <property type="molecule type" value="Genomic_DNA"/>
</dbReference>
<dbReference type="GeneID" id="35869905"/>
<feature type="domain" description="FRG" evidence="1">
    <location>
        <begin position="23"/>
        <end position="117"/>
    </location>
</feature>
<gene>
    <name evidence="2" type="ORF">SAMN03084138_04418</name>
</gene>
<dbReference type="SMART" id="SM00901">
    <property type="entry name" value="FRG"/>
    <property type="match status" value="1"/>
</dbReference>